<dbReference type="Gramene" id="OE9A038142T1">
    <property type="protein sequence ID" value="OE9A038142C1"/>
    <property type="gene ID" value="OE9A038142"/>
</dbReference>
<dbReference type="PRINTS" id="PR00131">
    <property type="entry name" value="GLHYDRLASE1"/>
</dbReference>
<evidence type="ECO:0000256" key="4">
    <source>
        <dbReference type="ARBA" id="ARBA00023295"/>
    </source>
</evidence>
<dbReference type="SUPFAM" id="SSF51445">
    <property type="entry name" value="(Trans)glycosidases"/>
    <property type="match status" value="1"/>
</dbReference>
<dbReference type="EMBL" id="CACTIH010007382">
    <property type="protein sequence ID" value="CAA3011847.1"/>
    <property type="molecule type" value="Genomic_DNA"/>
</dbReference>
<evidence type="ECO:0000256" key="3">
    <source>
        <dbReference type="ARBA" id="ARBA00022801"/>
    </source>
</evidence>
<evidence type="ECO:0000256" key="1">
    <source>
        <dbReference type="ARBA" id="ARBA00010838"/>
    </source>
</evidence>
<dbReference type="GO" id="GO:0009821">
    <property type="term" value="P:alkaloid biosynthetic process"/>
    <property type="evidence" value="ECO:0007669"/>
    <property type="project" value="UniProtKB-ARBA"/>
</dbReference>
<dbReference type="FunFam" id="3.20.20.80:FF:000022">
    <property type="entry name" value="Beta-glucosidase 11"/>
    <property type="match status" value="1"/>
</dbReference>
<comment type="caution">
    <text evidence="6">The sequence shown here is derived from an EMBL/GenBank/DDBJ whole genome shotgun (WGS) entry which is preliminary data.</text>
</comment>
<dbReference type="Proteomes" id="UP000594638">
    <property type="component" value="Unassembled WGS sequence"/>
</dbReference>
<dbReference type="InterPro" id="IPR001360">
    <property type="entry name" value="Glyco_hydro_1"/>
</dbReference>
<dbReference type="PROSITE" id="PS00653">
    <property type="entry name" value="GLYCOSYL_HYDROL_F1_2"/>
    <property type="match status" value="1"/>
</dbReference>
<proteinExistence type="inferred from homology"/>
<accession>A0A8S0U4X0</accession>
<reference evidence="6 7" key="1">
    <citation type="submission" date="2019-12" db="EMBL/GenBank/DDBJ databases">
        <authorList>
            <person name="Alioto T."/>
            <person name="Alioto T."/>
            <person name="Gomez Garrido J."/>
        </authorList>
    </citation>
    <scope>NUCLEOTIDE SEQUENCE [LARGE SCALE GENOMIC DNA]</scope>
</reference>
<gene>
    <name evidence="6" type="ORF">OLEA9_A038142</name>
</gene>
<dbReference type="Gene3D" id="3.20.20.80">
    <property type="entry name" value="Glycosidases"/>
    <property type="match status" value="1"/>
</dbReference>
<name>A0A8S0U4X0_OLEEU</name>
<sequence>MDVQNNFLMITSTDESPVNGQVGNYTQSKITRSDFPPDFAFGAATSAYQIEGGWNAGSKGLSNWDVFTQKQPGGISDGSNGCVAIDHYNMFREDVALMKKMGFNSYRFSIAWTRILPGGKLCTGVCKEGIQFYNDLIDALLAAGIEPYATIFHWDIPQCLEEEYGGFLSDQIVKDFCEFAEICFWEFGDRVKYWITLNEPWSYSVSGYAIGSFPPNRGKAPTTTGEAKKISILHRCVFRSHIARKYGDPGREPYIVAHNLILSHAYAVDIYRRKYQESQGGKIGMTNNIQWHEPLTDSQEDQDAATRGNDFMLGWFVEPLVTGDYPESMIKNVGKRLPKFTEKEEKLVKGSYDFLGINYYTSIYASNDPSKPTTESYLTDTQVLTSAERNKVPIGAKAGSDWLHIVPWGIYKLMLDMKERYNDPIIYITENGVDEENDKSVNCTQALSDDMRIHYHQEHLYNLKKAMDGKNGKDGVKVKGYFIWSLFDNFEWAAGYSVRFGIIYVDYNNGRYTRLPKRSAVWWRNFLSKKAETPLMKEAEKPEDRRKRLRGD</sequence>
<keyword evidence="7" id="KW-1185">Reference proteome</keyword>
<evidence type="ECO:0000256" key="5">
    <source>
        <dbReference type="RuleBase" id="RU003690"/>
    </source>
</evidence>
<dbReference type="InterPro" id="IPR017853">
    <property type="entry name" value="GH"/>
</dbReference>
<dbReference type="GO" id="GO:0008422">
    <property type="term" value="F:beta-glucosidase activity"/>
    <property type="evidence" value="ECO:0007669"/>
    <property type="project" value="TreeGrafter"/>
</dbReference>
<dbReference type="GO" id="GO:0005975">
    <property type="term" value="P:carbohydrate metabolic process"/>
    <property type="evidence" value="ECO:0007669"/>
    <property type="project" value="InterPro"/>
</dbReference>
<dbReference type="Pfam" id="PF00232">
    <property type="entry name" value="Glyco_hydro_1"/>
    <property type="match status" value="1"/>
</dbReference>
<keyword evidence="2" id="KW-0017">Alkaloid metabolism</keyword>
<dbReference type="AlphaFoldDB" id="A0A8S0U4X0"/>
<comment type="similarity">
    <text evidence="1 5">Belongs to the glycosyl hydrolase 1 family.</text>
</comment>
<protein>
    <submittedName>
        <fullName evidence="6">Beta-glucosidase-like</fullName>
    </submittedName>
</protein>
<keyword evidence="4" id="KW-0326">Glycosidase</keyword>
<organism evidence="6 7">
    <name type="scientific">Olea europaea subsp. europaea</name>
    <dbReference type="NCBI Taxonomy" id="158383"/>
    <lineage>
        <taxon>Eukaryota</taxon>
        <taxon>Viridiplantae</taxon>
        <taxon>Streptophyta</taxon>
        <taxon>Embryophyta</taxon>
        <taxon>Tracheophyta</taxon>
        <taxon>Spermatophyta</taxon>
        <taxon>Magnoliopsida</taxon>
        <taxon>eudicotyledons</taxon>
        <taxon>Gunneridae</taxon>
        <taxon>Pentapetalae</taxon>
        <taxon>asterids</taxon>
        <taxon>lamiids</taxon>
        <taxon>Lamiales</taxon>
        <taxon>Oleaceae</taxon>
        <taxon>Oleeae</taxon>
        <taxon>Olea</taxon>
    </lineage>
</organism>
<evidence type="ECO:0000313" key="6">
    <source>
        <dbReference type="EMBL" id="CAA3011847.1"/>
    </source>
</evidence>
<dbReference type="InterPro" id="IPR033132">
    <property type="entry name" value="GH_1_N_CS"/>
</dbReference>
<dbReference type="PANTHER" id="PTHR10353">
    <property type="entry name" value="GLYCOSYL HYDROLASE"/>
    <property type="match status" value="1"/>
</dbReference>
<keyword evidence="3" id="KW-0378">Hydrolase</keyword>
<evidence type="ECO:0000256" key="2">
    <source>
        <dbReference type="ARBA" id="ARBA00022589"/>
    </source>
</evidence>
<dbReference type="PANTHER" id="PTHR10353:SF137">
    <property type="entry name" value="MYROSINASE 3-RELATED"/>
    <property type="match status" value="1"/>
</dbReference>
<evidence type="ECO:0000313" key="7">
    <source>
        <dbReference type="Proteomes" id="UP000594638"/>
    </source>
</evidence>
<dbReference type="OrthoDB" id="863965at2759"/>